<evidence type="ECO:0000256" key="3">
    <source>
        <dbReference type="ARBA" id="ARBA00022989"/>
    </source>
</evidence>
<feature type="transmembrane region" description="Helical" evidence="5">
    <location>
        <begin position="25"/>
        <end position="47"/>
    </location>
</feature>
<dbReference type="GO" id="GO:0016020">
    <property type="term" value="C:membrane"/>
    <property type="evidence" value="ECO:0007669"/>
    <property type="project" value="UniProtKB-SubCell"/>
</dbReference>
<protein>
    <recommendedName>
        <fullName evidence="8">G-protein coupled receptors family 1 profile domain-containing protein</fullName>
    </recommendedName>
</protein>
<dbReference type="PANTHER" id="PTHR31627:SF14">
    <property type="entry name" value="SERPENTINE RECEPTOR, CLASS T-RELATED"/>
    <property type="match status" value="1"/>
</dbReference>
<keyword evidence="7" id="KW-1185">Reference proteome</keyword>
<dbReference type="OrthoDB" id="5825164at2759"/>
<comment type="caution">
    <text evidence="6">The sequence shown here is derived from an EMBL/GenBank/DDBJ whole genome shotgun (WGS) entry which is preliminary data.</text>
</comment>
<dbReference type="Gene3D" id="1.20.1070.10">
    <property type="entry name" value="Rhodopsin 7-helix transmembrane proteins"/>
    <property type="match status" value="1"/>
</dbReference>
<evidence type="ECO:0000256" key="4">
    <source>
        <dbReference type="ARBA" id="ARBA00023136"/>
    </source>
</evidence>
<dbReference type="Proteomes" id="UP000024635">
    <property type="component" value="Unassembled WGS sequence"/>
</dbReference>
<keyword evidence="4 5" id="KW-0472">Membrane</keyword>
<proteinExistence type="predicted"/>
<evidence type="ECO:0000256" key="5">
    <source>
        <dbReference type="SAM" id="Phobius"/>
    </source>
</evidence>
<reference evidence="7" key="1">
    <citation type="journal article" date="2015" name="Nat. Genet.">
        <title>The genome and transcriptome of the zoonotic hookworm Ancylostoma ceylanicum identify infection-specific gene families.</title>
        <authorList>
            <person name="Schwarz E.M."/>
            <person name="Hu Y."/>
            <person name="Antoshechkin I."/>
            <person name="Miller M.M."/>
            <person name="Sternberg P.W."/>
            <person name="Aroian R.V."/>
        </authorList>
    </citation>
    <scope>NUCLEOTIDE SEQUENCE</scope>
    <source>
        <strain evidence="7">HY135</strain>
    </source>
</reference>
<keyword evidence="2 5" id="KW-0812">Transmembrane</keyword>
<feature type="transmembrane region" description="Helical" evidence="5">
    <location>
        <begin position="67"/>
        <end position="89"/>
    </location>
</feature>
<comment type="subcellular location">
    <subcellularLocation>
        <location evidence="1">Membrane</location>
        <topology evidence="1">Multi-pass membrane protein</topology>
    </subcellularLocation>
</comment>
<feature type="transmembrane region" description="Helical" evidence="5">
    <location>
        <begin position="196"/>
        <end position="218"/>
    </location>
</feature>
<feature type="transmembrane region" description="Helical" evidence="5">
    <location>
        <begin position="158"/>
        <end position="176"/>
    </location>
</feature>
<evidence type="ECO:0000313" key="7">
    <source>
        <dbReference type="Proteomes" id="UP000024635"/>
    </source>
</evidence>
<evidence type="ECO:0008006" key="8">
    <source>
        <dbReference type="Google" id="ProtNLM"/>
    </source>
</evidence>
<dbReference type="SUPFAM" id="SSF81321">
    <property type="entry name" value="Family A G protein-coupled receptor-like"/>
    <property type="match status" value="1"/>
</dbReference>
<name>A0A016VHM2_9BILA</name>
<dbReference type="InterPro" id="IPR019426">
    <property type="entry name" value="7TM_GPCR_serpentine_rcpt_Srv"/>
</dbReference>
<evidence type="ECO:0000256" key="2">
    <source>
        <dbReference type="ARBA" id="ARBA00022692"/>
    </source>
</evidence>
<keyword evidence="3 5" id="KW-1133">Transmembrane helix</keyword>
<dbReference type="EMBL" id="JARK01001346">
    <property type="protein sequence ID" value="EYC26806.1"/>
    <property type="molecule type" value="Genomic_DNA"/>
</dbReference>
<dbReference type="Pfam" id="PF10323">
    <property type="entry name" value="7TM_GPCR_Srv"/>
    <property type="match status" value="1"/>
</dbReference>
<dbReference type="AlphaFoldDB" id="A0A016VHM2"/>
<accession>A0A016VHM2</accession>
<dbReference type="PANTHER" id="PTHR31627">
    <property type="entry name" value="SERPENTINE RECEPTOR CLASS GAMMA-RELATED"/>
    <property type="match status" value="1"/>
</dbReference>
<dbReference type="InterPro" id="IPR051119">
    <property type="entry name" value="Nematode_SR-like"/>
</dbReference>
<sequence>MSVYFYMICKLLLARRKMLLFKSSYYSLFLLQSVADFYIFVFVEIIMRPRKLNYFNLFSENMKSYAVFSMANLIFSRGILCSGHIVIALNRLTAFYLPLRQERIWSSWTICLSVISLWMLCIVVSTPVIISHHNDAHFFLTQCGVLYMSGGPLGEYNSYQGAVVSVVTVAVCSACYTCSYRKTKQRKYAMVEQRLLLCAIASAVPFCIEMVRSILVLLSAKLKNDLFKTMTSLWFYEMGAIVSSSVWLQLIINKNVRDLILNRTSANQGSRTHSDVILRKMITNQSNVAPATRRISTVSVPVREKL</sequence>
<evidence type="ECO:0000256" key="1">
    <source>
        <dbReference type="ARBA" id="ARBA00004141"/>
    </source>
</evidence>
<organism evidence="6 7">
    <name type="scientific">Ancylostoma ceylanicum</name>
    <dbReference type="NCBI Taxonomy" id="53326"/>
    <lineage>
        <taxon>Eukaryota</taxon>
        <taxon>Metazoa</taxon>
        <taxon>Ecdysozoa</taxon>
        <taxon>Nematoda</taxon>
        <taxon>Chromadorea</taxon>
        <taxon>Rhabditida</taxon>
        <taxon>Rhabditina</taxon>
        <taxon>Rhabditomorpha</taxon>
        <taxon>Strongyloidea</taxon>
        <taxon>Ancylostomatidae</taxon>
        <taxon>Ancylostomatinae</taxon>
        <taxon>Ancylostoma</taxon>
    </lineage>
</organism>
<feature type="transmembrane region" description="Helical" evidence="5">
    <location>
        <begin position="233"/>
        <end position="252"/>
    </location>
</feature>
<gene>
    <name evidence="6" type="primary">Acey_s0010.g975</name>
    <name evidence="6" type="ORF">Y032_0010g975</name>
</gene>
<feature type="transmembrane region" description="Helical" evidence="5">
    <location>
        <begin position="110"/>
        <end position="130"/>
    </location>
</feature>
<evidence type="ECO:0000313" key="6">
    <source>
        <dbReference type="EMBL" id="EYC26806.1"/>
    </source>
</evidence>